<comment type="function">
    <text evidence="6">Quinone reductase that provides resistance to thiol-specific stress caused by electrophilic quinones.</text>
</comment>
<evidence type="ECO:0000256" key="3">
    <source>
        <dbReference type="ARBA" id="ARBA00023002"/>
    </source>
</evidence>
<dbReference type="PANTHER" id="PTHR43741:SF4">
    <property type="entry name" value="FMN-DEPENDENT NADH:QUINONE OXIDOREDUCTASE"/>
    <property type="match status" value="1"/>
</dbReference>
<dbReference type="InterPro" id="IPR029039">
    <property type="entry name" value="Flavoprotein-like_sf"/>
</dbReference>
<dbReference type="InterPro" id="IPR050104">
    <property type="entry name" value="FMN-dep_NADH:Q_OxRdtase_AzoR1"/>
</dbReference>
<dbReference type="EC" id="1.6.5.-" evidence="6"/>
<dbReference type="RefSeq" id="WP_321562309.1">
    <property type="nucleotide sequence ID" value="NZ_CP139558.1"/>
</dbReference>
<comment type="similarity">
    <text evidence="6">Belongs to the azoreductase type 1 family.</text>
</comment>
<evidence type="ECO:0000256" key="6">
    <source>
        <dbReference type="HAMAP-Rule" id="MF_01216"/>
    </source>
</evidence>
<keyword evidence="4 6" id="KW-0520">NAD</keyword>
<keyword evidence="3 6" id="KW-0560">Oxidoreductase</keyword>
<evidence type="ECO:0000256" key="4">
    <source>
        <dbReference type="ARBA" id="ARBA00023027"/>
    </source>
</evidence>
<evidence type="ECO:0000256" key="5">
    <source>
        <dbReference type="ARBA" id="ARBA00048542"/>
    </source>
</evidence>
<sequence length="215" mass="24678">MKNLLIINASPRVERSVTRNMTKLFVDKWIEANPDHMICHREVGQEPIPHVSELWISAAFKSAELRTEAEINVLKISDKYIAELKAADVIVLGTPMFNWSIPSVLKAYLDQVIRANETVKMRPDDPQNPYRGLLMDKKVYLFFSRGNAGYEQGEYYAHMNFQTEYLKTVFKIMGLTDIQEIALNGSAFDPEVYEQSKKDVYHKIAEMAANTVRNS</sequence>
<comment type="catalytic activity">
    <reaction evidence="6">
        <text>2 a quinone + NADH + H(+) = 2 a 1,4-benzosemiquinone + NAD(+)</text>
        <dbReference type="Rhea" id="RHEA:65952"/>
        <dbReference type="ChEBI" id="CHEBI:15378"/>
        <dbReference type="ChEBI" id="CHEBI:57540"/>
        <dbReference type="ChEBI" id="CHEBI:57945"/>
        <dbReference type="ChEBI" id="CHEBI:132124"/>
        <dbReference type="ChEBI" id="CHEBI:134225"/>
    </reaction>
</comment>
<dbReference type="PANTHER" id="PTHR43741">
    <property type="entry name" value="FMN-DEPENDENT NADH-AZOREDUCTASE 1"/>
    <property type="match status" value="1"/>
</dbReference>
<accession>A0ABZ0TL64</accession>
<organism evidence="8 9">
    <name type="scientific">Mucilaginibacter sabulilitoris</name>
    <dbReference type="NCBI Taxonomy" id="1173583"/>
    <lineage>
        <taxon>Bacteria</taxon>
        <taxon>Pseudomonadati</taxon>
        <taxon>Bacteroidota</taxon>
        <taxon>Sphingobacteriia</taxon>
        <taxon>Sphingobacteriales</taxon>
        <taxon>Sphingobacteriaceae</taxon>
        <taxon>Mucilaginibacter</taxon>
    </lineage>
</organism>
<dbReference type="InterPro" id="IPR003680">
    <property type="entry name" value="Flavodoxin_fold"/>
</dbReference>
<proteinExistence type="inferred from homology"/>
<dbReference type="Gene3D" id="3.40.50.360">
    <property type="match status" value="1"/>
</dbReference>
<evidence type="ECO:0000313" key="9">
    <source>
        <dbReference type="Proteomes" id="UP001324380"/>
    </source>
</evidence>
<evidence type="ECO:0000256" key="2">
    <source>
        <dbReference type="ARBA" id="ARBA00022643"/>
    </source>
</evidence>
<dbReference type="EC" id="1.7.1.17" evidence="6"/>
<dbReference type="SUPFAM" id="SSF52218">
    <property type="entry name" value="Flavoproteins"/>
    <property type="match status" value="1"/>
</dbReference>
<feature type="domain" description="Flavodoxin-like fold" evidence="7">
    <location>
        <begin position="2"/>
        <end position="199"/>
    </location>
</feature>
<comment type="subunit">
    <text evidence="6">Homodimer.</text>
</comment>
<gene>
    <name evidence="6" type="primary">azoR</name>
    <name evidence="8" type="ORF">SNE25_27955</name>
</gene>
<keyword evidence="2 6" id="KW-0288">FMN</keyword>
<evidence type="ECO:0000256" key="1">
    <source>
        <dbReference type="ARBA" id="ARBA00022630"/>
    </source>
</evidence>
<evidence type="ECO:0000313" key="8">
    <source>
        <dbReference type="EMBL" id="WPU93157.1"/>
    </source>
</evidence>
<keyword evidence="9" id="KW-1185">Reference proteome</keyword>
<comment type="caution">
    <text evidence="6">Lacks conserved residue(s) required for the propagation of feature annotation.</text>
</comment>
<dbReference type="InterPro" id="IPR023048">
    <property type="entry name" value="NADH:quinone_OxRdtase_FMN_depd"/>
</dbReference>
<comment type="cofactor">
    <cofactor evidence="6">
        <name>FMN</name>
        <dbReference type="ChEBI" id="CHEBI:58210"/>
    </cofactor>
    <text evidence="6">Binds 1 FMN per subunit.</text>
</comment>
<protein>
    <recommendedName>
        <fullName evidence="6">FMN dependent NADH:quinone oxidoreductase</fullName>
        <ecNumber evidence="6">1.6.5.-</ecNumber>
    </recommendedName>
    <alternativeName>
        <fullName evidence="6">Azo-dye reductase</fullName>
    </alternativeName>
    <alternativeName>
        <fullName evidence="6">FMN-dependent NADH-azo compound oxidoreductase</fullName>
    </alternativeName>
    <alternativeName>
        <fullName evidence="6">FMN-dependent NADH-azoreductase</fullName>
        <ecNumber evidence="6">1.7.1.17</ecNumber>
    </alternativeName>
</protein>
<dbReference type="EMBL" id="CP139558">
    <property type="protein sequence ID" value="WPU93157.1"/>
    <property type="molecule type" value="Genomic_DNA"/>
</dbReference>
<comment type="catalytic activity">
    <reaction evidence="5">
        <text>N,N-dimethyl-1,4-phenylenediamine + anthranilate + 2 NAD(+) = 2-(4-dimethylaminophenyl)diazenylbenzoate + 2 NADH + 2 H(+)</text>
        <dbReference type="Rhea" id="RHEA:55872"/>
        <dbReference type="ChEBI" id="CHEBI:15378"/>
        <dbReference type="ChEBI" id="CHEBI:15783"/>
        <dbReference type="ChEBI" id="CHEBI:16567"/>
        <dbReference type="ChEBI" id="CHEBI:57540"/>
        <dbReference type="ChEBI" id="CHEBI:57945"/>
        <dbReference type="ChEBI" id="CHEBI:71579"/>
        <dbReference type="EC" id="1.7.1.17"/>
    </reaction>
    <physiologicalReaction direction="right-to-left" evidence="5">
        <dbReference type="Rhea" id="RHEA:55874"/>
    </physiologicalReaction>
</comment>
<feature type="binding site" evidence="6">
    <location>
        <position position="10"/>
    </location>
    <ligand>
        <name>FMN</name>
        <dbReference type="ChEBI" id="CHEBI:58210"/>
    </ligand>
</feature>
<dbReference type="HAMAP" id="MF_01216">
    <property type="entry name" value="Azoreductase_type1"/>
    <property type="match status" value="1"/>
</dbReference>
<dbReference type="Proteomes" id="UP001324380">
    <property type="component" value="Chromosome"/>
</dbReference>
<reference evidence="8 9" key="1">
    <citation type="submission" date="2023-11" db="EMBL/GenBank/DDBJ databases">
        <title>Analysis of the Genomes of Mucilaginibacter gossypii cycad 4 and M. sabulilitoris SNA2: microbes with the potential for plant growth promotion.</title>
        <authorList>
            <person name="Hirsch A.M."/>
            <person name="Humm E."/>
            <person name="Rubbi M."/>
            <person name="Del Vecchio G."/>
            <person name="Ha S.M."/>
            <person name="Pellegrini M."/>
            <person name="Gunsalus R.P."/>
        </authorList>
    </citation>
    <scope>NUCLEOTIDE SEQUENCE [LARGE SCALE GENOMIC DNA]</scope>
    <source>
        <strain evidence="8 9">SNA2</strain>
    </source>
</reference>
<name>A0ABZ0TL64_9SPHI</name>
<comment type="function">
    <text evidence="6">Also exhibits azoreductase activity. Catalyzes the reductive cleavage of the azo bond in aromatic azo compounds to the corresponding amines.</text>
</comment>
<keyword evidence="1 6" id="KW-0285">Flavoprotein</keyword>
<dbReference type="Pfam" id="PF02525">
    <property type="entry name" value="Flavodoxin_2"/>
    <property type="match status" value="1"/>
</dbReference>
<evidence type="ECO:0000259" key="7">
    <source>
        <dbReference type="Pfam" id="PF02525"/>
    </source>
</evidence>